<sequence length="459" mass="49680">MEEFKDDINKKPLSWKEYLVVASLLFGLFFGAGNLIFPIHLGQLSGANWGMATFGFLVTAVLLPLLAVLAISASHAKGVYDIGKPLGPKFALIFMVLIHLTLGPLFATPRTASISFSVGLAPVLPQKYVKISLLIFSAIFFILAFIIAYKQSTILSSIGKVLNPLFLILLFSVFLLAAHSPMGAAKNQSATSAYQAMPFFNGFLQGYNTMDALAGLAFGYTIVSAVNQLGKTSAKSNAKVTARAGVIATSAIGVIYIGLIWLGATTLNHFKIAPEGGTTFNQIVTYYLGDVGHALLATLVTLTCLTTAVGLIAAFAQDFHRSFKKISYHAWLAIMTFVSFITANFGLDTIIAWSTPMLMFLYPIAMVLIILSISGTLFDHDPVVYYWGVGLTLIPAIFDMLASFPPAISQQGWALALKSIQYRFLPFSDIGMDWVIPTVLGLAIGFAVHFYHKVKLQDA</sequence>
<keyword evidence="8 9" id="KW-0472">Membrane</keyword>
<dbReference type="EMBL" id="JXLG01000005">
    <property type="protein sequence ID" value="KJY61470.1"/>
    <property type="molecule type" value="Genomic_DNA"/>
</dbReference>
<evidence type="ECO:0000313" key="10">
    <source>
        <dbReference type="EMBL" id="KJY61470.1"/>
    </source>
</evidence>
<evidence type="ECO:0000313" key="11">
    <source>
        <dbReference type="Proteomes" id="UP000033682"/>
    </source>
</evidence>
<feature type="transmembrane region" description="Helical" evidence="9">
    <location>
        <begin position="328"/>
        <end position="347"/>
    </location>
</feature>
<dbReference type="AlphaFoldDB" id="A0A0F4LSF5"/>
<dbReference type="GO" id="GO:0015818">
    <property type="term" value="P:isoleucine transport"/>
    <property type="evidence" value="ECO:0007669"/>
    <property type="project" value="TreeGrafter"/>
</dbReference>
<keyword evidence="3 9" id="KW-0813">Transport</keyword>
<evidence type="ECO:0000256" key="9">
    <source>
        <dbReference type="RuleBase" id="RU362122"/>
    </source>
</evidence>
<dbReference type="GO" id="GO:0015820">
    <property type="term" value="P:L-leucine transport"/>
    <property type="evidence" value="ECO:0007669"/>
    <property type="project" value="TreeGrafter"/>
</dbReference>
<feature type="transmembrane region" description="Helical" evidence="9">
    <location>
        <begin position="294"/>
        <end position="316"/>
    </location>
</feature>
<feature type="transmembrane region" description="Helical" evidence="9">
    <location>
        <begin position="18"/>
        <end position="37"/>
    </location>
</feature>
<dbReference type="GO" id="GO:0005886">
    <property type="term" value="C:plasma membrane"/>
    <property type="evidence" value="ECO:0007669"/>
    <property type="project" value="UniProtKB-SubCell"/>
</dbReference>
<feature type="transmembrane region" description="Helical" evidence="9">
    <location>
        <begin position="90"/>
        <end position="108"/>
    </location>
</feature>
<dbReference type="PANTHER" id="PTHR30588">
    <property type="entry name" value="BRANCHED-CHAIN AMINO ACID TRANSPORT SYSTEM 2 CARRIER PROTEIN"/>
    <property type="match status" value="1"/>
</dbReference>
<feature type="transmembrane region" description="Helical" evidence="9">
    <location>
        <begin position="242"/>
        <end position="264"/>
    </location>
</feature>
<dbReference type="Proteomes" id="UP000033682">
    <property type="component" value="Unassembled WGS sequence"/>
</dbReference>
<dbReference type="InterPro" id="IPR004685">
    <property type="entry name" value="Brnchd-chn_aa_trnsp_Livcs"/>
</dbReference>
<comment type="subcellular location">
    <subcellularLocation>
        <location evidence="1 9">Cell membrane</location>
        <topology evidence="1 9">Multi-pass membrane protein</topology>
    </subcellularLocation>
</comment>
<keyword evidence="5 9" id="KW-0812">Transmembrane</keyword>
<feature type="transmembrane region" description="Helical" evidence="9">
    <location>
        <begin position="49"/>
        <end position="69"/>
    </location>
</feature>
<keyword evidence="6 9" id="KW-0029">Amino-acid transport</keyword>
<dbReference type="PATRIC" id="fig|303541.3.peg.911"/>
<feature type="transmembrane region" description="Helical" evidence="9">
    <location>
        <begin position="359"/>
        <end position="378"/>
    </location>
</feature>
<evidence type="ECO:0000256" key="1">
    <source>
        <dbReference type="ARBA" id="ARBA00004651"/>
    </source>
</evidence>
<feature type="transmembrane region" description="Helical" evidence="9">
    <location>
        <begin position="128"/>
        <end position="149"/>
    </location>
</feature>
<organism evidence="10 11">
    <name type="scientific">Lactobacillus apis</name>
    <dbReference type="NCBI Taxonomy" id="303541"/>
    <lineage>
        <taxon>Bacteria</taxon>
        <taxon>Bacillati</taxon>
        <taxon>Bacillota</taxon>
        <taxon>Bacilli</taxon>
        <taxon>Lactobacillales</taxon>
        <taxon>Lactobacillaceae</taxon>
        <taxon>Lactobacillus</taxon>
    </lineage>
</organism>
<comment type="caution">
    <text evidence="10">The sequence shown here is derived from an EMBL/GenBank/DDBJ whole genome shotgun (WGS) entry which is preliminary data.</text>
</comment>
<dbReference type="RefSeq" id="WP_046306978.1">
    <property type="nucleotide sequence ID" value="NZ_KQ034000.1"/>
</dbReference>
<dbReference type="HOGENOM" id="CLU_036807_0_1_9"/>
<dbReference type="STRING" id="303541.JF72_07540"/>
<dbReference type="GO" id="GO:0015188">
    <property type="term" value="F:L-isoleucine transmembrane transporter activity"/>
    <property type="evidence" value="ECO:0007669"/>
    <property type="project" value="TreeGrafter"/>
</dbReference>
<proteinExistence type="inferred from homology"/>
<reference evidence="10 11" key="1">
    <citation type="submission" date="2015-01" db="EMBL/GenBank/DDBJ databases">
        <title>Comparative genomics of the lactic acid bacteria isolated from the honey bee gut.</title>
        <authorList>
            <person name="Ellegaard K.M."/>
            <person name="Tamarit D."/>
            <person name="Javelind E."/>
            <person name="Olofsson T."/>
            <person name="Andersson S.G."/>
            <person name="Vasquez A."/>
        </authorList>
    </citation>
    <scope>NUCLEOTIDE SEQUENCE [LARGE SCALE GENOMIC DNA]</scope>
    <source>
        <strain evidence="10 11">Hma11</strain>
    </source>
</reference>
<feature type="transmembrane region" description="Helical" evidence="9">
    <location>
        <begin position="434"/>
        <end position="451"/>
    </location>
</feature>
<comment type="similarity">
    <text evidence="2 9">Belongs to the branched chain amino acid transporter family.</text>
</comment>
<accession>A0A0F4LSF5</accession>
<evidence type="ECO:0000256" key="6">
    <source>
        <dbReference type="ARBA" id="ARBA00022970"/>
    </source>
</evidence>
<name>A0A0F4LSF5_9LACO</name>
<evidence type="ECO:0000256" key="7">
    <source>
        <dbReference type="ARBA" id="ARBA00022989"/>
    </source>
</evidence>
<dbReference type="NCBIfam" id="TIGR00796">
    <property type="entry name" value="livcs"/>
    <property type="match status" value="1"/>
</dbReference>
<protein>
    <recommendedName>
        <fullName evidence="9">Branched-chain amino acid transport system carrier protein</fullName>
    </recommendedName>
</protein>
<dbReference type="GO" id="GO:0005304">
    <property type="term" value="F:L-valine transmembrane transporter activity"/>
    <property type="evidence" value="ECO:0007669"/>
    <property type="project" value="TreeGrafter"/>
</dbReference>
<gene>
    <name evidence="10" type="ORF">JF72_07540</name>
</gene>
<evidence type="ECO:0000256" key="5">
    <source>
        <dbReference type="ARBA" id="ARBA00022692"/>
    </source>
</evidence>
<comment type="function">
    <text evidence="9">Component of the transport system for branched-chain amino acids.</text>
</comment>
<feature type="transmembrane region" description="Helical" evidence="9">
    <location>
        <begin position="161"/>
        <end position="179"/>
    </location>
</feature>
<evidence type="ECO:0000256" key="4">
    <source>
        <dbReference type="ARBA" id="ARBA00022475"/>
    </source>
</evidence>
<keyword evidence="11" id="KW-1185">Reference proteome</keyword>
<feature type="transmembrane region" description="Helical" evidence="9">
    <location>
        <begin position="212"/>
        <end position="230"/>
    </location>
</feature>
<keyword evidence="4" id="KW-1003">Cell membrane</keyword>
<feature type="transmembrane region" description="Helical" evidence="9">
    <location>
        <begin position="385"/>
        <end position="408"/>
    </location>
</feature>
<evidence type="ECO:0000256" key="8">
    <source>
        <dbReference type="ARBA" id="ARBA00023136"/>
    </source>
</evidence>
<evidence type="ECO:0000256" key="2">
    <source>
        <dbReference type="ARBA" id="ARBA00008540"/>
    </source>
</evidence>
<evidence type="ECO:0000256" key="3">
    <source>
        <dbReference type="ARBA" id="ARBA00022448"/>
    </source>
</evidence>
<keyword evidence="7 9" id="KW-1133">Transmembrane helix</keyword>
<dbReference type="Gene3D" id="1.20.1740.10">
    <property type="entry name" value="Amino acid/polyamine transporter I"/>
    <property type="match status" value="1"/>
</dbReference>
<dbReference type="Pfam" id="PF05525">
    <property type="entry name" value="Branch_AA_trans"/>
    <property type="match status" value="1"/>
</dbReference>
<dbReference type="GO" id="GO:0015190">
    <property type="term" value="F:L-leucine transmembrane transporter activity"/>
    <property type="evidence" value="ECO:0007669"/>
    <property type="project" value="TreeGrafter"/>
</dbReference>
<dbReference type="PANTHER" id="PTHR30588:SF0">
    <property type="entry name" value="BRANCHED-CHAIN AMINO ACID PERMEASE BRNQ"/>
    <property type="match status" value="1"/>
</dbReference>